<protein>
    <submittedName>
        <fullName evidence="5">FAD-dependent oxidoreductase</fullName>
    </submittedName>
</protein>
<dbReference type="PANTHER" id="PTHR10742:SF342">
    <property type="entry name" value="AMINE OXIDASE"/>
    <property type="match status" value="1"/>
</dbReference>
<dbReference type="InterPro" id="IPR001613">
    <property type="entry name" value="Flavin_amine_oxidase"/>
</dbReference>
<evidence type="ECO:0000259" key="4">
    <source>
        <dbReference type="PROSITE" id="PS50042"/>
    </source>
</evidence>
<evidence type="ECO:0000256" key="3">
    <source>
        <dbReference type="PIRSR" id="PIRSR601613-1"/>
    </source>
</evidence>
<dbReference type="EMBL" id="VTZN01000038">
    <property type="protein sequence ID" value="KAA1250608.1"/>
    <property type="molecule type" value="Genomic_DNA"/>
</dbReference>
<organism evidence="5 6">
    <name type="scientific">Mycobacterium simiae</name>
    <name type="common">Mycobacterium habana</name>
    <dbReference type="NCBI Taxonomy" id="1784"/>
    <lineage>
        <taxon>Bacteria</taxon>
        <taxon>Bacillati</taxon>
        <taxon>Actinomycetota</taxon>
        <taxon>Actinomycetes</taxon>
        <taxon>Mycobacteriales</taxon>
        <taxon>Mycobacteriaceae</taxon>
        <taxon>Mycobacterium</taxon>
        <taxon>Mycobacterium simiae complex</taxon>
    </lineage>
</organism>
<dbReference type="SUPFAM" id="SSF54373">
    <property type="entry name" value="FAD-linked reductases, C-terminal domain"/>
    <property type="match status" value="1"/>
</dbReference>
<dbReference type="GO" id="GO:0001716">
    <property type="term" value="F:L-amino-acid oxidase activity"/>
    <property type="evidence" value="ECO:0007669"/>
    <property type="project" value="TreeGrafter"/>
</dbReference>
<dbReference type="Gene3D" id="1.20.1440.240">
    <property type="match status" value="1"/>
</dbReference>
<dbReference type="SUPFAM" id="SSF51206">
    <property type="entry name" value="cAMP-binding domain-like"/>
    <property type="match status" value="1"/>
</dbReference>
<dbReference type="Gene3D" id="2.60.120.10">
    <property type="entry name" value="Jelly Rolls"/>
    <property type="match status" value="1"/>
</dbReference>
<proteinExistence type="predicted"/>
<dbReference type="Pfam" id="PF01593">
    <property type="entry name" value="Amino_oxidase"/>
    <property type="match status" value="1"/>
</dbReference>
<dbReference type="OrthoDB" id="337830at2"/>
<dbReference type="Gene3D" id="3.50.50.60">
    <property type="entry name" value="FAD/NAD(P)-binding domain"/>
    <property type="match status" value="1"/>
</dbReference>
<comment type="caution">
    <text evidence="5">The sequence shown here is derived from an EMBL/GenBank/DDBJ whole genome shotgun (WGS) entry which is preliminary data.</text>
</comment>
<dbReference type="PRINTS" id="PR00757">
    <property type="entry name" value="AMINEOXDASEF"/>
</dbReference>
<keyword evidence="2" id="KW-0560">Oxidoreductase</keyword>
<dbReference type="InterPro" id="IPR050281">
    <property type="entry name" value="Flavin_monoamine_oxidase"/>
</dbReference>
<dbReference type="PANTHER" id="PTHR10742">
    <property type="entry name" value="FLAVIN MONOAMINE OXIDASE"/>
    <property type="match status" value="1"/>
</dbReference>
<comment type="cofactor">
    <cofactor evidence="1">
        <name>FAD</name>
        <dbReference type="ChEBI" id="CHEBI:57692"/>
    </cofactor>
</comment>
<dbReference type="AlphaFoldDB" id="A0A5B1BPD1"/>
<dbReference type="InterPro" id="IPR002937">
    <property type="entry name" value="Amino_oxidase"/>
</dbReference>
<dbReference type="GO" id="GO:0009063">
    <property type="term" value="P:amino acid catabolic process"/>
    <property type="evidence" value="ECO:0007669"/>
    <property type="project" value="TreeGrafter"/>
</dbReference>
<feature type="binding site" evidence="3">
    <location>
        <begin position="308"/>
        <end position="311"/>
    </location>
    <ligand>
        <name>FAD</name>
        <dbReference type="ChEBI" id="CHEBI:57692"/>
    </ligand>
</feature>
<evidence type="ECO:0000256" key="1">
    <source>
        <dbReference type="ARBA" id="ARBA00001974"/>
    </source>
</evidence>
<dbReference type="Gene3D" id="3.90.660.10">
    <property type="match status" value="1"/>
</dbReference>
<name>A0A5B1BPD1_MYCSI</name>
<evidence type="ECO:0000313" key="5">
    <source>
        <dbReference type="EMBL" id="KAA1250608.1"/>
    </source>
</evidence>
<evidence type="ECO:0000256" key="2">
    <source>
        <dbReference type="ARBA" id="ARBA00023002"/>
    </source>
</evidence>
<dbReference type="SUPFAM" id="SSF51905">
    <property type="entry name" value="FAD/NAD(P)-binding domain"/>
    <property type="match status" value="1"/>
</dbReference>
<dbReference type="InterPro" id="IPR036188">
    <property type="entry name" value="FAD/NAD-bd_sf"/>
</dbReference>
<dbReference type="InterPro" id="IPR000595">
    <property type="entry name" value="cNMP-bd_dom"/>
</dbReference>
<keyword evidence="6" id="KW-1185">Reference proteome</keyword>
<sequence length="716" mass="78129">MPAKRVAIVRYGKWAVDVVAGRDHREVRQDVLHHQALGRGVDAAADQTQALKDKGGVRVGTRSADQAGTLKGLGKLQQVPVGTVVIQRKVPCESLWLVQTGEFAVVRDDRGPLDAAIKAGPGDLLGLLGFVDGHPPSASVVATMASEVWEIPNSAVRDLANADPHFAAWFYLEVSRALTSNLRRSEHDLLDALFEDQHPIRLGNAAAKLRSDRRTGVEVARLKNAMQDITLSEAELAARRTIVRNGLPPTGRGEQIVIVGAGVAGLIAARELLRAGYEVVVLEAGHRLGGRVFTIREPFADGLYAEAGAMRLPTAHELLMTYLDVLGLKTEPFIGETLYSRVFMDGRLRLMHDAADPDPRVIAVRQRWQEAVDPIVDLYKSSKRAGANAWPQILQEHNELTLRDFLVESCWPEDDIELFGRVGLGMGGFASLMTIAFCEILGLVIRGVESNQLTIVGGSDRLPNALADARFLHRQGTVRDHLRYGARVIALRQDDHSVTVRYKAASGIGEITGAHAIVAAPFPMLNHVDFDPPLSDAKRRAIRELHYLSATKIFLQCRRRCWDTEDPSTRLLGAVVTDTPIRQCFFPGPTPGTERGVVLASYTWERDARFWASLPSSDRLTLAIDNIAEFLPAIRDEVEAGAVVSWDDPNMHTGGAIPLLDPGQLGVLFKPAQQPEGRIHFAGDHTSADHGWIEGAIESGLRAAAEVASRCHAGQN</sequence>
<dbReference type="RefSeq" id="WP_149653578.1">
    <property type="nucleotide sequence ID" value="NZ_VTZN01000038.1"/>
</dbReference>
<gene>
    <name evidence="5" type="ORF">F0Q45_08810</name>
</gene>
<dbReference type="PROSITE" id="PS50042">
    <property type="entry name" value="CNMP_BINDING_3"/>
    <property type="match status" value="1"/>
</dbReference>
<feature type="domain" description="Cyclic nucleotide-binding" evidence="4">
    <location>
        <begin position="82"/>
        <end position="159"/>
    </location>
</feature>
<dbReference type="InterPro" id="IPR014710">
    <property type="entry name" value="RmlC-like_jellyroll"/>
</dbReference>
<dbReference type="Pfam" id="PF00027">
    <property type="entry name" value="cNMP_binding"/>
    <property type="match status" value="1"/>
</dbReference>
<feature type="binding site" evidence="3">
    <location>
        <position position="488"/>
    </location>
    <ligand>
        <name>FAD</name>
        <dbReference type="ChEBI" id="CHEBI:57692"/>
    </ligand>
</feature>
<feature type="binding site" evidence="3">
    <location>
        <position position="311"/>
    </location>
    <ligand>
        <name>substrate</name>
    </ligand>
</feature>
<dbReference type="InterPro" id="IPR018490">
    <property type="entry name" value="cNMP-bd_dom_sf"/>
</dbReference>
<evidence type="ECO:0000313" key="6">
    <source>
        <dbReference type="Proteomes" id="UP000324701"/>
    </source>
</evidence>
<reference evidence="5 6" key="1">
    <citation type="submission" date="2019-09" db="EMBL/GenBank/DDBJ databases">
        <title>Report of infection by Mycobacterium simiae a patient suffering from pulmonary tuberculosis.</title>
        <authorList>
            <person name="Mohanty P.S."/>
            <person name="Bansal A.K."/>
            <person name="Singh H."/>
            <person name="Sharma S."/>
            <person name="Patil S.A."/>
            <person name="Upadhaya P."/>
            <person name="Singh P.K."/>
            <person name="Kumar D."/>
            <person name="Kumar S."/>
            <person name="Singh R.K."/>
            <person name="Chaudhary B."/>
        </authorList>
    </citation>
    <scope>NUCLEOTIDE SEQUENCE [LARGE SCALE GENOMIC DNA]</scope>
    <source>
        <strain evidence="5 6">JAL-560-SIM</strain>
    </source>
</reference>
<accession>A0A5B1BPD1</accession>
<dbReference type="Proteomes" id="UP000324701">
    <property type="component" value="Unassembled WGS sequence"/>
</dbReference>
<feature type="binding site" evidence="3">
    <location>
        <begin position="283"/>
        <end position="284"/>
    </location>
    <ligand>
        <name>FAD</name>
        <dbReference type="ChEBI" id="CHEBI:57692"/>
    </ligand>
</feature>